<dbReference type="AlphaFoldDB" id="A0A8J6XXV1"/>
<dbReference type="EMBL" id="JACXAE010000074">
    <property type="protein sequence ID" value="MBD2775033.1"/>
    <property type="molecule type" value="Genomic_DNA"/>
</dbReference>
<organism evidence="2 3">
    <name type="scientific">Iningainema tapete BLCC-T55</name>
    <dbReference type="NCBI Taxonomy" id="2748662"/>
    <lineage>
        <taxon>Bacteria</taxon>
        <taxon>Bacillati</taxon>
        <taxon>Cyanobacteriota</taxon>
        <taxon>Cyanophyceae</taxon>
        <taxon>Nostocales</taxon>
        <taxon>Scytonemataceae</taxon>
        <taxon>Iningainema tapete</taxon>
    </lineage>
</organism>
<sequence>MLRLYHVLLGLILLALAPIGVQLARSHFDSTSKSDSKQVIQPAAVNTPPPKTAVAPNPNSGNIWKSILGKTTAPPEWRVTPCEKTGSLLCVSTKGQILGTVELGFYPLGQQYDFQKMLKAVGITPGAKVDYQSPKYQTQISTALKTWIAQHYADVSKDRLLSYGDRISFSPQPPEKVFFGKLQGMRYGFAGVNQKGGAVQEQNLGYVAFDGTALYVITTAFDPSSVTGKFDTLENFQRFEPHLSTIVAGLKLPQ</sequence>
<dbReference type="Proteomes" id="UP000629098">
    <property type="component" value="Unassembled WGS sequence"/>
</dbReference>
<gene>
    <name evidence="2" type="ORF">ICL16_23945</name>
</gene>
<protein>
    <submittedName>
        <fullName evidence="2">Uncharacterized protein</fullName>
    </submittedName>
</protein>
<evidence type="ECO:0000313" key="3">
    <source>
        <dbReference type="Proteomes" id="UP000629098"/>
    </source>
</evidence>
<dbReference type="RefSeq" id="WP_190832883.1">
    <property type="nucleotide sequence ID" value="NZ_CAWPPI010000074.1"/>
</dbReference>
<feature type="region of interest" description="Disordered" evidence="1">
    <location>
        <begin position="34"/>
        <end position="54"/>
    </location>
</feature>
<comment type="caution">
    <text evidence="2">The sequence shown here is derived from an EMBL/GenBank/DDBJ whole genome shotgun (WGS) entry which is preliminary data.</text>
</comment>
<evidence type="ECO:0000256" key="1">
    <source>
        <dbReference type="SAM" id="MobiDB-lite"/>
    </source>
</evidence>
<proteinExistence type="predicted"/>
<keyword evidence="3" id="KW-1185">Reference proteome</keyword>
<name>A0A8J6XXV1_9CYAN</name>
<evidence type="ECO:0000313" key="2">
    <source>
        <dbReference type="EMBL" id="MBD2775033.1"/>
    </source>
</evidence>
<accession>A0A8J6XXV1</accession>
<reference evidence="2" key="1">
    <citation type="submission" date="2020-09" db="EMBL/GenBank/DDBJ databases">
        <title>Iningainema tapete sp. nov. (Scytonemataceae, Cyanobacteria) from greenhouses in central Florida (USA) produces two types of nodularin with biosynthetic potential for microcystin-LR and anabaenopeptins.</title>
        <authorList>
            <person name="Berthold D.E."/>
            <person name="Lefler F.W."/>
            <person name="Huang I.-S."/>
            <person name="Abdulla H."/>
            <person name="Zimba P.V."/>
            <person name="Laughinghouse H.D. IV."/>
        </authorList>
    </citation>
    <scope>NUCLEOTIDE SEQUENCE</scope>
    <source>
        <strain evidence="2">BLCCT55</strain>
    </source>
</reference>